<evidence type="ECO:0000313" key="8">
    <source>
        <dbReference type="EMBL" id="KAL3534868.1"/>
    </source>
</evidence>
<evidence type="ECO:0000313" key="9">
    <source>
        <dbReference type="Proteomes" id="UP001630127"/>
    </source>
</evidence>
<dbReference type="InterPro" id="IPR024709">
    <property type="entry name" value="FucosylTrfase_pln"/>
</dbReference>
<sequence>MAMDLRQVVAAILTMSMFVMLGNMIKKDHIDPFLVNVPVPLSIHHDMFKGSRNSLVQLFSSNGPWKKYDEAMTPCWRKLPINNERKPTKSYIFFSLSNGPEYHASQIASAIMIAKHLGAALVLPDIKGVKVSQKRMFGEIYDQKKFVTSLDGIVQVVKDHHTDLKVREKVMVVSIPKRVTREFIGANIEPILRKRKQVRLASQNSSLTMTGGKEIDDYLNPYGCLTMFESLQLQREIQELVDSMVRALRFLSWKSSSGRFIAVDLKVDEFIKPSCQKNDTISTQYCYGAKEIGQFLKKIGFGRDTTVYLTQTGWHESLQPLREHFPNTFTKDAIMPIDLKARYLDSGNFEYEKFIDFYLCLQSDVFVASSVNMFYTNVAGMRIASGKTQILIPTRKSSTSAMDYLSPYILNRSHLAYSCLCKI</sequence>
<keyword evidence="9" id="KW-1185">Reference proteome</keyword>
<name>A0ABD3AUN2_9GENT</name>
<keyword evidence="7" id="KW-1133">Transmembrane helix</keyword>
<evidence type="ECO:0000256" key="3">
    <source>
        <dbReference type="ARBA" id="ARBA00022679"/>
    </source>
</evidence>
<proteinExistence type="inferred from homology"/>
<evidence type="ECO:0000256" key="5">
    <source>
        <dbReference type="ARBA" id="ARBA00023277"/>
    </source>
</evidence>
<dbReference type="Pfam" id="PF10250">
    <property type="entry name" value="O-FucT"/>
    <property type="match status" value="1"/>
</dbReference>
<gene>
    <name evidence="8" type="ORF">ACH5RR_003329</name>
</gene>
<keyword evidence="5" id="KW-0119">Carbohydrate metabolism</keyword>
<evidence type="ECO:0000256" key="2">
    <source>
        <dbReference type="ARBA" id="ARBA00022676"/>
    </source>
</evidence>
<protein>
    <recommendedName>
        <fullName evidence="6">O-fucosyltransferase family protein</fullName>
    </recommendedName>
</protein>
<dbReference type="PANTHER" id="PTHR31288">
    <property type="entry name" value="O-FUCOSYLTRANSFERASE FAMILY PROTEIN"/>
    <property type="match status" value="1"/>
</dbReference>
<evidence type="ECO:0000256" key="7">
    <source>
        <dbReference type="SAM" id="Phobius"/>
    </source>
</evidence>
<evidence type="ECO:0000256" key="1">
    <source>
        <dbReference type="ARBA" id="ARBA00007737"/>
    </source>
</evidence>
<organism evidence="8 9">
    <name type="scientific">Cinchona calisaya</name>
    <dbReference type="NCBI Taxonomy" id="153742"/>
    <lineage>
        <taxon>Eukaryota</taxon>
        <taxon>Viridiplantae</taxon>
        <taxon>Streptophyta</taxon>
        <taxon>Embryophyta</taxon>
        <taxon>Tracheophyta</taxon>
        <taxon>Spermatophyta</taxon>
        <taxon>Magnoliopsida</taxon>
        <taxon>eudicotyledons</taxon>
        <taxon>Gunneridae</taxon>
        <taxon>Pentapetalae</taxon>
        <taxon>asterids</taxon>
        <taxon>lamiids</taxon>
        <taxon>Gentianales</taxon>
        <taxon>Rubiaceae</taxon>
        <taxon>Cinchonoideae</taxon>
        <taxon>Cinchoneae</taxon>
        <taxon>Cinchona</taxon>
    </lineage>
</organism>
<dbReference type="Gene3D" id="3.40.50.11350">
    <property type="match status" value="1"/>
</dbReference>
<dbReference type="AlphaFoldDB" id="A0ABD3AUN2"/>
<reference evidence="8 9" key="1">
    <citation type="submission" date="2024-11" db="EMBL/GenBank/DDBJ databases">
        <title>A near-complete genome assembly of Cinchona calisaya.</title>
        <authorList>
            <person name="Lian D.C."/>
            <person name="Zhao X.W."/>
            <person name="Wei L."/>
        </authorList>
    </citation>
    <scope>NUCLEOTIDE SEQUENCE [LARGE SCALE GENOMIC DNA]</scope>
    <source>
        <tissue evidence="8">Nenye</tissue>
    </source>
</reference>
<feature type="transmembrane region" description="Helical" evidence="7">
    <location>
        <begin position="7"/>
        <end position="25"/>
    </location>
</feature>
<dbReference type="InterPro" id="IPR019378">
    <property type="entry name" value="GDP-Fuc_O-FucTrfase"/>
</dbReference>
<keyword evidence="7" id="KW-0812">Transmembrane</keyword>
<comment type="similarity">
    <text evidence="1">Belongs to the glycosyltransferase GT106 family.</text>
</comment>
<dbReference type="EMBL" id="JBJUIK010000002">
    <property type="protein sequence ID" value="KAL3534868.1"/>
    <property type="molecule type" value="Genomic_DNA"/>
</dbReference>
<comment type="caution">
    <text evidence="8">The sequence shown here is derived from an EMBL/GenBank/DDBJ whole genome shotgun (WGS) entry which is preliminary data.</text>
</comment>
<dbReference type="Proteomes" id="UP001630127">
    <property type="component" value="Unassembled WGS sequence"/>
</dbReference>
<evidence type="ECO:0000256" key="4">
    <source>
        <dbReference type="ARBA" id="ARBA00023253"/>
    </source>
</evidence>
<keyword evidence="4" id="KW-0294">Fucose metabolism</keyword>
<accession>A0ABD3AUN2</accession>
<keyword evidence="3" id="KW-0808">Transferase</keyword>
<evidence type="ECO:0000256" key="6">
    <source>
        <dbReference type="ARBA" id="ARBA00030350"/>
    </source>
</evidence>
<dbReference type="PANTHER" id="PTHR31288:SF5">
    <property type="entry name" value="PROTEIN MANNAN SYNTHESIS-RELATED 1"/>
    <property type="match status" value="1"/>
</dbReference>
<keyword evidence="2" id="KW-0328">Glycosyltransferase</keyword>
<keyword evidence="7" id="KW-0472">Membrane</keyword>
<dbReference type="GO" id="GO:0006004">
    <property type="term" value="P:fucose metabolic process"/>
    <property type="evidence" value="ECO:0007669"/>
    <property type="project" value="UniProtKB-KW"/>
</dbReference>
<dbReference type="GO" id="GO:0016757">
    <property type="term" value="F:glycosyltransferase activity"/>
    <property type="evidence" value="ECO:0007669"/>
    <property type="project" value="UniProtKB-KW"/>
</dbReference>